<dbReference type="InterPro" id="IPR006680">
    <property type="entry name" value="Amidohydro-rel"/>
</dbReference>
<keyword evidence="1" id="KW-0456">Lyase</keyword>
<dbReference type="eggNOG" id="arCOG01931">
    <property type="taxonomic scope" value="Archaea"/>
</dbReference>
<dbReference type="InterPro" id="IPR032465">
    <property type="entry name" value="ACMSD"/>
</dbReference>
<evidence type="ECO:0000256" key="1">
    <source>
        <dbReference type="ARBA" id="ARBA00023239"/>
    </source>
</evidence>
<evidence type="ECO:0000313" key="4">
    <source>
        <dbReference type="Proteomes" id="UP000008386"/>
    </source>
</evidence>
<dbReference type="EMBL" id="CP002779">
    <property type="protein sequence ID" value="AEH24224.1"/>
    <property type="molecule type" value="Genomic_DNA"/>
</dbReference>
<dbReference type="SUPFAM" id="SSF51556">
    <property type="entry name" value="Metallo-dependent hydrolases"/>
    <property type="match status" value="1"/>
</dbReference>
<dbReference type="HOGENOM" id="CLU_044590_6_2_2"/>
<dbReference type="PANTHER" id="PTHR21240:SF28">
    <property type="entry name" value="ISO-OROTATE DECARBOXYLASE (EUROFUNG)"/>
    <property type="match status" value="1"/>
</dbReference>
<sequence length="252" mass="28679">MVFEYHWTVPELNLKKHRKIDAHAHIQELGDPFNVGITERDMLRLMEEYSIELAVISDVDNEKIMRIVRGNPDRFIGIYWANPRAESPKEAEDNIINSGFRGIKLHPLLHMFRPSSVRVRKIVEIAGKLGIPVFIHTGHAPTSLPSQVARLVKDFPDVKFVFVHMGHGNAYYIQEAIDIGKELDNVYLETSGMPMSSKIAEAYLEVPDRVMFGTDVPCHHPAVEIVKVLSSGLNEKALRKVFYENAKELLEL</sequence>
<dbReference type="AlphaFoldDB" id="F8AHU1"/>
<dbReference type="GO" id="GO:0016787">
    <property type="term" value="F:hydrolase activity"/>
    <property type="evidence" value="ECO:0007669"/>
    <property type="project" value="UniProtKB-KW"/>
</dbReference>
<evidence type="ECO:0000259" key="2">
    <source>
        <dbReference type="Pfam" id="PF04909"/>
    </source>
</evidence>
<dbReference type="CDD" id="cd01292">
    <property type="entry name" value="metallo-dependent_hydrolases"/>
    <property type="match status" value="1"/>
</dbReference>
<dbReference type="Proteomes" id="UP000008386">
    <property type="component" value="Chromosome"/>
</dbReference>
<gene>
    <name evidence="3" type="ordered locus">PYCH_05340</name>
</gene>
<organism evidence="3 4">
    <name type="scientific">Pyrococcus yayanosii (strain CH1 / JCM 16557)</name>
    <dbReference type="NCBI Taxonomy" id="529709"/>
    <lineage>
        <taxon>Archaea</taxon>
        <taxon>Methanobacteriati</taxon>
        <taxon>Methanobacteriota</taxon>
        <taxon>Thermococci</taxon>
        <taxon>Thermococcales</taxon>
        <taxon>Thermococcaceae</taxon>
        <taxon>Pyrococcus</taxon>
    </lineage>
</organism>
<keyword evidence="4" id="KW-1185">Reference proteome</keyword>
<dbReference type="GO" id="GO:0019748">
    <property type="term" value="P:secondary metabolic process"/>
    <property type="evidence" value="ECO:0007669"/>
    <property type="project" value="TreeGrafter"/>
</dbReference>
<accession>F8AHU1</accession>
<keyword evidence="3" id="KW-0378">Hydrolase</keyword>
<dbReference type="GO" id="GO:0005737">
    <property type="term" value="C:cytoplasm"/>
    <property type="evidence" value="ECO:0007669"/>
    <property type="project" value="TreeGrafter"/>
</dbReference>
<dbReference type="Gene3D" id="3.20.20.140">
    <property type="entry name" value="Metal-dependent hydrolases"/>
    <property type="match status" value="1"/>
</dbReference>
<feature type="domain" description="Amidohydrolase-related" evidence="2">
    <location>
        <begin position="60"/>
        <end position="251"/>
    </location>
</feature>
<dbReference type="KEGG" id="pya:PYCH_05340"/>
<dbReference type="InterPro" id="IPR032466">
    <property type="entry name" value="Metal_Hydrolase"/>
</dbReference>
<dbReference type="OrthoDB" id="34429at2157"/>
<reference evidence="3 4" key="1">
    <citation type="journal article" date="2011" name="J. Bacteriol.">
        <title>Complete genome sequence of the obligate piezophilic hyperthermophilic archaeon Pyrococcus yayanosii CH1.</title>
        <authorList>
            <person name="Jun X."/>
            <person name="Lupeng L."/>
            <person name="Minjuan X."/>
            <person name="Oger P."/>
            <person name="Fengping W."/>
            <person name="Jebbar M."/>
            <person name="Xiang X."/>
        </authorList>
    </citation>
    <scope>NUCLEOTIDE SEQUENCE [LARGE SCALE GENOMIC DNA]</scope>
    <source>
        <strain evidence="4">CH1 / JCM 16557</strain>
    </source>
</reference>
<name>F8AHU1_PYRYC</name>
<protein>
    <submittedName>
        <fullName evidence="3">Metal-dependent hydrolase</fullName>
    </submittedName>
</protein>
<proteinExistence type="predicted"/>
<dbReference type="PANTHER" id="PTHR21240">
    <property type="entry name" value="2-AMINO-3-CARBOXYLMUCONATE-6-SEMIALDEHYDE DECARBOXYLASE"/>
    <property type="match status" value="1"/>
</dbReference>
<dbReference type="Pfam" id="PF04909">
    <property type="entry name" value="Amidohydro_2"/>
    <property type="match status" value="1"/>
</dbReference>
<dbReference type="STRING" id="529709.PYCH_05340"/>
<evidence type="ECO:0000313" key="3">
    <source>
        <dbReference type="EMBL" id="AEH24224.1"/>
    </source>
</evidence>
<dbReference type="GO" id="GO:0016831">
    <property type="term" value="F:carboxy-lyase activity"/>
    <property type="evidence" value="ECO:0007669"/>
    <property type="project" value="InterPro"/>
</dbReference>